<keyword evidence="7" id="KW-1185">Reference proteome</keyword>
<dbReference type="Gene3D" id="3.90.1150.10">
    <property type="entry name" value="Aspartate Aminotransferase, domain 1"/>
    <property type="match status" value="1"/>
</dbReference>
<dbReference type="Proteomes" id="UP001203761">
    <property type="component" value="Unassembled WGS sequence"/>
</dbReference>
<accession>A0ABT0R698</accession>
<comment type="cofactor">
    <cofactor evidence="1">
        <name>pyridoxal 5'-phosphate</name>
        <dbReference type="ChEBI" id="CHEBI:597326"/>
    </cofactor>
</comment>
<sequence>MDAPPASPLPATSALPWQRAAAGAGLLAGSVPQPTIFARMSARAAQLGAMNLGQGFPDTDPPAAVADAAVRAIREGVNQYPPGPGAPALRAAIAEHQRRFYGLDVDPATDVLVTTGATEALASAILGLVRPGDEVLTLAPWYDAYGALIALAGGIHRTVAIRELGEEGGDGRARGVRLGVDLEELRCAFTDRTRLVIVNSPHNPTGIVLDPAVLSAIVEEATAHDALILTDEVYEHLVLEGAHVPVATLPRARERTITVSSAGKTFSVTGWKIGWACAPAPLIAAITGIKQWLTFTSGAPFQGAVAAGLALPDADYAEIREDLRARRDLLVAGLRDIGARVSVPDAGYFVLADLSPLGAQDAAELCERLPEEAGVVAIPVSAFLRPGEGDHLRSWVRFAFCKDRETLREAISRLEHWAQTQQG</sequence>
<dbReference type="InterPro" id="IPR004839">
    <property type="entry name" value="Aminotransferase_I/II_large"/>
</dbReference>
<comment type="caution">
    <text evidence="6">The sequence shown here is derived from an EMBL/GenBank/DDBJ whole genome shotgun (WGS) entry which is preliminary data.</text>
</comment>
<dbReference type="Gene3D" id="3.40.640.10">
    <property type="entry name" value="Type I PLP-dependent aspartate aminotransferase-like (Major domain)"/>
    <property type="match status" value="1"/>
</dbReference>
<dbReference type="SUPFAM" id="SSF53383">
    <property type="entry name" value="PLP-dependent transferases"/>
    <property type="match status" value="1"/>
</dbReference>
<keyword evidence="2 6" id="KW-0032">Aminotransferase</keyword>
<keyword evidence="3" id="KW-0808">Transferase</keyword>
<reference evidence="6" key="1">
    <citation type="submission" date="2022-02" db="EMBL/GenBank/DDBJ databases">
        <authorList>
            <person name="Lee M."/>
            <person name="Kim S.-J."/>
            <person name="Jung M.-Y."/>
        </authorList>
    </citation>
    <scope>NUCLEOTIDE SEQUENCE</scope>
    <source>
        <strain evidence="6">JHP9</strain>
    </source>
</reference>
<dbReference type="GO" id="GO:0008483">
    <property type="term" value="F:transaminase activity"/>
    <property type="evidence" value="ECO:0007669"/>
    <property type="project" value="UniProtKB-KW"/>
</dbReference>
<dbReference type="InterPro" id="IPR015422">
    <property type="entry name" value="PyrdxlP-dep_Trfase_small"/>
</dbReference>
<dbReference type="CDD" id="cd00609">
    <property type="entry name" value="AAT_like"/>
    <property type="match status" value="1"/>
</dbReference>
<gene>
    <name evidence="6" type="ORF">Bequi_13780</name>
</gene>
<evidence type="ECO:0000259" key="5">
    <source>
        <dbReference type="Pfam" id="PF00155"/>
    </source>
</evidence>
<organism evidence="6 7">
    <name type="scientific">Brachybacterium equifaecis</name>
    <dbReference type="NCBI Taxonomy" id="2910770"/>
    <lineage>
        <taxon>Bacteria</taxon>
        <taxon>Bacillati</taxon>
        <taxon>Actinomycetota</taxon>
        <taxon>Actinomycetes</taxon>
        <taxon>Micrococcales</taxon>
        <taxon>Dermabacteraceae</taxon>
        <taxon>Brachybacterium</taxon>
    </lineage>
</organism>
<dbReference type="Pfam" id="PF00155">
    <property type="entry name" value="Aminotran_1_2"/>
    <property type="match status" value="1"/>
</dbReference>
<dbReference type="PANTHER" id="PTHR43807:SF20">
    <property type="entry name" value="FI04487P"/>
    <property type="match status" value="1"/>
</dbReference>
<evidence type="ECO:0000256" key="2">
    <source>
        <dbReference type="ARBA" id="ARBA00022576"/>
    </source>
</evidence>
<dbReference type="EMBL" id="JAKNCJ010000013">
    <property type="protein sequence ID" value="MCL6424435.1"/>
    <property type="molecule type" value="Genomic_DNA"/>
</dbReference>
<proteinExistence type="predicted"/>
<dbReference type="PANTHER" id="PTHR43807">
    <property type="entry name" value="FI04487P"/>
    <property type="match status" value="1"/>
</dbReference>
<dbReference type="InterPro" id="IPR015424">
    <property type="entry name" value="PyrdxlP-dep_Trfase"/>
</dbReference>
<dbReference type="InterPro" id="IPR015421">
    <property type="entry name" value="PyrdxlP-dep_Trfase_major"/>
</dbReference>
<dbReference type="InterPro" id="IPR051326">
    <property type="entry name" value="Kynurenine-oxoglutarate_AT"/>
</dbReference>
<evidence type="ECO:0000256" key="4">
    <source>
        <dbReference type="ARBA" id="ARBA00022898"/>
    </source>
</evidence>
<evidence type="ECO:0000256" key="3">
    <source>
        <dbReference type="ARBA" id="ARBA00022679"/>
    </source>
</evidence>
<name>A0ABT0R698_9MICO</name>
<dbReference type="RefSeq" id="WP_249738510.1">
    <property type="nucleotide sequence ID" value="NZ_JAKNCJ010000013.1"/>
</dbReference>
<protein>
    <submittedName>
        <fullName evidence="6">Aminotransferase class I/II-fold pyridoxal phosphate-dependent enzyme</fullName>
    </submittedName>
</protein>
<feature type="domain" description="Aminotransferase class I/classII large" evidence="5">
    <location>
        <begin position="50"/>
        <end position="414"/>
    </location>
</feature>
<evidence type="ECO:0000313" key="6">
    <source>
        <dbReference type="EMBL" id="MCL6424435.1"/>
    </source>
</evidence>
<evidence type="ECO:0000256" key="1">
    <source>
        <dbReference type="ARBA" id="ARBA00001933"/>
    </source>
</evidence>
<keyword evidence="4" id="KW-0663">Pyridoxal phosphate</keyword>
<evidence type="ECO:0000313" key="7">
    <source>
        <dbReference type="Proteomes" id="UP001203761"/>
    </source>
</evidence>